<dbReference type="KEGG" id="aqu:105313060"/>
<dbReference type="RefSeq" id="XP_011404485.1">
    <property type="nucleotide sequence ID" value="XM_011406183.1"/>
</dbReference>
<evidence type="ECO:0000313" key="2">
    <source>
        <dbReference type="EnsemblMetazoa" id="XP_011404485.1"/>
    </source>
</evidence>
<reference evidence="2" key="2">
    <citation type="submission" date="2024-06" db="UniProtKB">
        <authorList>
            <consortium name="EnsemblMetazoa"/>
        </authorList>
    </citation>
    <scope>IDENTIFICATION</scope>
</reference>
<protein>
    <submittedName>
        <fullName evidence="2">Uncharacterized protein</fullName>
    </submittedName>
</protein>
<dbReference type="Gene3D" id="1.20.1250.20">
    <property type="entry name" value="MFS general substrate transporter like domains"/>
    <property type="match status" value="1"/>
</dbReference>
<reference evidence="3" key="1">
    <citation type="journal article" date="2010" name="Nature">
        <title>The Amphimedon queenslandica genome and the evolution of animal complexity.</title>
        <authorList>
            <person name="Srivastava M."/>
            <person name="Simakov O."/>
            <person name="Chapman J."/>
            <person name="Fahey B."/>
            <person name="Gauthier M.E."/>
            <person name="Mitros T."/>
            <person name="Richards G.S."/>
            <person name="Conaco C."/>
            <person name="Dacre M."/>
            <person name="Hellsten U."/>
            <person name="Larroux C."/>
            <person name="Putnam N.H."/>
            <person name="Stanke M."/>
            <person name="Adamska M."/>
            <person name="Darling A."/>
            <person name="Degnan S.M."/>
            <person name="Oakley T.H."/>
            <person name="Plachetzki D.C."/>
            <person name="Zhai Y."/>
            <person name="Adamski M."/>
            <person name="Calcino A."/>
            <person name="Cummins S.F."/>
            <person name="Goodstein D.M."/>
            <person name="Harris C."/>
            <person name="Jackson D.J."/>
            <person name="Leys S.P."/>
            <person name="Shu S."/>
            <person name="Woodcroft B.J."/>
            <person name="Vervoort M."/>
            <person name="Kosik K.S."/>
            <person name="Manning G."/>
            <person name="Degnan B.M."/>
            <person name="Rokhsar D.S."/>
        </authorList>
    </citation>
    <scope>NUCLEOTIDE SEQUENCE [LARGE SCALE GENOMIC DNA]</scope>
</reference>
<keyword evidence="3" id="KW-1185">Reference proteome</keyword>
<keyword evidence="1" id="KW-0812">Transmembrane</keyword>
<evidence type="ECO:0000313" key="3">
    <source>
        <dbReference type="Proteomes" id="UP000007879"/>
    </source>
</evidence>
<feature type="transmembrane region" description="Helical" evidence="1">
    <location>
        <begin position="174"/>
        <end position="193"/>
    </location>
</feature>
<keyword evidence="1" id="KW-0472">Membrane</keyword>
<keyword evidence="1" id="KW-1133">Transmembrane helix</keyword>
<dbReference type="AlphaFoldDB" id="A0AAN0IMW2"/>
<accession>A0AAN0IMW2</accession>
<feature type="transmembrane region" description="Helical" evidence="1">
    <location>
        <begin position="51"/>
        <end position="73"/>
    </location>
</feature>
<dbReference type="EnsemblMetazoa" id="XM_011406183.1">
    <property type="protein sequence ID" value="XP_011404485.1"/>
    <property type="gene ID" value="LOC105313060"/>
</dbReference>
<feature type="transmembrane region" description="Helical" evidence="1">
    <location>
        <begin position="285"/>
        <end position="307"/>
    </location>
</feature>
<feature type="transmembrane region" description="Helical" evidence="1">
    <location>
        <begin position="107"/>
        <end position="125"/>
    </location>
</feature>
<feature type="transmembrane region" description="Helical" evidence="1">
    <location>
        <begin position="80"/>
        <end position="101"/>
    </location>
</feature>
<feature type="transmembrane region" description="Helical" evidence="1">
    <location>
        <begin position="399"/>
        <end position="422"/>
    </location>
</feature>
<feature type="transmembrane region" description="Helical" evidence="1">
    <location>
        <begin position="319"/>
        <end position="338"/>
    </location>
</feature>
<feature type="transmembrane region" description="Helical" evidence="1">
    <location>
        <begin position="366"/>
        <end position="387"/>
    </location>
</feature>
<feature type="transmembrane region" description="Helical" evidence="1">
    <location>
        <begin position="145"/>
        <end position="168"/>
    </location>
</feature>
<feature type="transmembrane region" description="Helical" evidence="1">
    <location>
        <begin position="21"/>
        <end position="39"/>
    </location>
</feature>
<dbReference type="Proteomes" id="UP000007879">
    <property type="component" value="Unassembled WGS sequence"/>
</dbReference>
<evidence type="ECO:0000256" key="1">
    <source>
        <dbReference type="SAM" id="Phobius"/>
    </source>
</evidence>
<dbReference type="SUPFAM" id="SSF103473">
    <property type="entry name" value="MFS general substrate transporter"/>
    <property type="match status" value="1"/>
</dbReference>
<dbReference type="InterPro" id="IPR036259">
    <property type="entry name" value="MFS_trans_sf"/>
</dbReference>
<sequence length="500" mass="56209">MASESPSCPLPYRFQFIHSKGALLVLFWDFMIAISMNMIRNFMAYSSDFGLLVGIVDIGIAFILILAGFLGDFLVSRYKFVLVGSCISFIIMIPVIIMATLLPSSHLLLALKCLIPIVMITNAIVRVNLLPFNIDQLIGSSSDELTAVILWHNTGPIIAIISSSAITAEVNSELTVSIISLAIGVFCIATVLISHSLFKKYLEVTPVNTVNPLKIIIQEEAPSRLELGKNKYGGPFTEEEVEDVKTTLRLLPLLIICAASSSLYGDNTQGIYSNNYGCGGSLKSYMSFVGTYILIVLLHQFLIYPCFYNYVPSMLKRIGIGMLLMVVINATLMVLALIGNYNSAPMFHCLTVYKVESNIEPQKWDIIDGIALALVWYSFNVVLVEFLQAQCPKSIRGTIVGLWLCFRDLRHYVNFALFLPFLIFMDPKFSLGRGFYFCLTEAMICLILLLIYVILAKQYKLRVRNFEINIHQIAEDHTIRNIEQDEEYWNNREISAEMSH</sequence>
<dbReference type="GeneID" id="105313060"/>
<organism evidence="2 3">
    <name type="scientific">Amphimedon queenslandica</name>
    <name type="common">Sponge</name>
    <dbReference type="NCBI Taxonomy" id="400682"/>
    <lineage>
        <taxon>Eukaryota</taxon>
        <taxon>Metazoa</taxon>
        <taxon>Porifera</taxon>
        <taxon>Demospongiae</taxon>
        <taxon>Heteroscleromorpha</taxon>
        <taxon>Haplosclerida</taxon>
        <taxon>Niphatidae</taxon>
        <taxon>Amphimedon</taxon>
    </lineage>
</organism>
<proteinExistence type="predicted"/>
<name>A0AAN0IMW2_AMPQE</name>
<feature type="transmembrane region" description="Helical" evidence="1">
    <location>
        <begin position="434"/>
        <end position="455"/>
    </location>
</feature>